<keyword evidence="15" id="KW-1185">Reference proteome</keyword>
<dbReference type="InterPro" id="IPR001772">
    <property type="entry name" value="KA1_dom"/>
</dbReference>
<protein>
    <recommendedName>
        <fullName evidence="2">non-specific serine/threonine protein kinase</fullName>
        <ecNumber evidence="2">2.7.11.1</ecNumber>
    </recommendedName>
</protein>
<evidence type="ECO:0000256" key="4">
    <source>
        <dbReference type="ARBA" id="ARBA00022679"/>
    </source>
</evidence>
<dbReference type="SMART" id="SM00220">
    <property type="entry name" value="S_TKc"/>
    <property type="match status" value="1"/>
</dbReference>
<name>A0A9P0MVG5_NEZVI</name>
<feature type="domain" description="KA1" evidence="13">
    <location>
        <begin position="526"/>
        <end position="580"/>
    </location>
</feature>
<sequence>MVKYNALKYLYDVEKTIGTGGFAKVKLATHLLTGEKVAIKIMNKSLIGDGCPRIKMELEALKDISHHHICKLYQVIETKEHFFIVMEYCSGGELFDHIVEKNKLSEFEARLFFRQILSAVAYLHNVGYVHRDLKPENILLDRDLNLKLIDFGLCAKPVGGMSSHLQTSCGSPTYAAPELIKGHQYIGGKVDVWSLGVLLYALLCGFLPFDCDNIENLYKKILSGKYSEPSWLSEESRKIIRDMLQVDPKERITVDELLSHQWITMGCLDPVTHNSLNLYHEKNNEVLNALGKYHMIESEEIWERINKWDYDYDTATYLLLLNRCKQGLPLRLSTQSRLRYKIQGIPPTPCTPKCQSPVRHSYRLLKEVMNNNELGSSQDLVNEKENTSARTPTRTGRKRGHPTGEEDIISPIPAKRTPRKARPLANIVDSPSTPINSTPGNKILCSLEKKLNKVRDVLTPRKKTTVPDCFYLNKLTAKQMCNVSTTPFNDPDIALEELKSGLLDAGISFKSKGYLIRGKIAGPSDKDIKSCKLSFELEICLIQPSATKKETIIGIKRKRLKGDAWCYKKVCEQILNLTSSDSKK</sequence>
<dbReference type="PROSITE" id="PS50011">
    <property type="entry name" value="PROTEIN_KINASE_DOM"/>
    <property type="match status" value="1"/>
</dbReference>
<evidence type="ECO:0000256" key="8">
    <source>
        <dbReference type="ARBA" id="ARBA00047899"/>
    </source>
</evidence>
<dbReference type="PANTHER" id="PTHR24346:SF30">
    <property type="entry name" value="MATERNAL EMBRYONIC LEUCINE ZIPPER KINASE"/>
    <property type="match status" value="1"/>
</dbReference>
<dbReference type="InterPro" id="IPR028375">
    <property type="entry name" value="KA1/Ssp2_C"/>
</dbReference>
<evidence type="ECO:0000256" key="1">
    <source>
        <dbReference type="ARBA" id="ARBA00006234"/>
    </source>
</evidence>
<dbReference type="Pfam" id="PF02149">
    <property type="entry name" value="KA1"/>
    <property type="match status" value="1"/>
</dbReference>
<dbReference type="GO" id="GO:0004674">
    <property type="term" value="F:protein serine/threonine kinase activity"/>
    <property type="evidence" value="ECO:0007669"/>
    <property type="project" value="UniProtKB-KW"/>
</dbReference>
<accession>A0A9P0MVG5</accession>
<feature type="region of interest" description="Disordered" evidence="11">
    <location>
        <begin position="373"/>
        <end position="410"/>
    </location>
</feature>
<evidence type="ECO:0000256" key="5">
    <source>
        <dbReference type="ARBA" id="ARBA00022741"/>
    </source>
</evidence>
<feature type="domain" description="Protein kinase" evidence="12">
    <location>
        <begin position="11"/>
        <end position="263"/>
    </location>
</feature>
<dbReference type="GO" id="GO:0005737">
    <property type="term" value="C:cytoplasm"/>
    <property type="evidence" value="ECO:0007669"/>
    <property type="project" value="TreeGrafter"/>
</dbReference>
<keyword evidence="5 10" id="KW-0547">Nucleotide-binding</keyword>
<feature type="binding site" evidence="10">
    <location>
        <position position="40"/>
    </location>
    <ligand>
        <name>ATP</name>
        <dbReference type="ChEBI" id="CHEBI:30616"/>
    </ligand>
</feature>
<organism evidence="14 15">
    <name type="scientific">Nezara viridula</name>
    <name type="common">Southern green stink bug</name>
    <name type="synonym">Cimex viridulus</name>
    <dbReference type="NCBI Taxonomy" id="85310"/>
    <lineage>
        <taxon>Eukaryota</taxon>
        <taxon>Metazoa</taxon>
        <taxon>Ecdysozoa</taxon>
        <taxon>Arthropoda</taxon>
        <taxon>Hexapoda</taxon>
        <taxon>Insecta</taxon>
        <taxon>Pterygota</taxon>
        <taxon>Neoptera</taxon>
        <taxon>Paraneoptera</taxon>
        <taxon>Hemiptera</taxon>
        <taxon>Heteroptera</taxon>
        <taxon>Panheteroptera</taxon>
        <taxon>Pentatomomorpha</taxon>
        <taxon>Pentatomoidea</taxon>
        <taxon>Pentatomidae</taxon>
        <taxon>Pentatominae</taxon>
        <taxon>Nezara</taxon>
    </lineage>
</organism>
<dbReference type="GO" id="GO:0005524">
    <property type="term" value="F:ATP binding"/>
    <property type="evidence" value="ECO:0007669"/>
    <property type="project" value="UniProtKB-UniRule"/>
</dbReference>
<dbReference type="FunFam" id="1.10.510.10:FF:000271">
    <property type="entry name" value="Non-specific serine/threonine protein kinase"/>
    <property type="match status" value="1"/>
</dbReference>
<dbReference type="PROSITE" id="PS00107">
    <property type="entry name" value="PROTEIN_KINASE_ATP"/>
    <property type="match status" value="1"/>
</dbReference>
<evidence type="ECO:0000256" key="10">
    <source>
        <dbReference type="PROSITE-ProRule" id="PRU10141"/>
    </source>
</evidence>
<evidence type="ECO:0000313" key="15">
    <source>
        <dbReference type="Proteomes" id="UP001152798"/>
    </source>
</evidence>
<dbReference type="EC" id="2.7.11.1" evidence="2"/>
<comment type="catalytic activity">
    <reaction evidence="8">
        <text>L-threonyl-[protein] + ATP = O-phospho-L-threonyl-[protein] + ADP + H(+)</text>
        <dbReference type="Rhea" id="RHEA:46608"/>
        <dbReference type="Rhea" id="RHEA-COMP:11060"/>
        <dbReference type="Rhea" id="RHEA-COMP:11605"/>
        <dbReference type="ChEBI" id="CHEBI:15378"/>
        <dbReference type="ChEBI" id="CHEBI:30013"/>
        <dbReference type="ChEBI" id="CHEBI:30616"/>
        <dbReference type="ChEBI" id="CHEBI:61977"/>
        <dbReference type="ChEBI" id="CHEBI:456216"/>
        <dbReference type="EC" id="2.7.11.1"/>
    </reaction>
</comment>
<evidence type="ECO:0000256" key="2">
    <source>
        <dbReference type="ARBA" id="ARBA00012513"/>
    </source>
</evidence>
<dbReference type="CDD" id="cd14341">
    <property type="entry name" value="UBA_MELK"/>
    <property type="match status" value="1"/>
</dbReference>
<evidence type="ECO:0000256" key="6">
    <source>
        <dbReference type="ARBA" id="ARBA00022777"/>
    </source>
</evidence>
<dbReference type="AlphaFoldDB" id="A0A9P0MVG5"/>
<dbReference type="FunFam" id="3.30.200.20:FF:000003">
    <property type="entry name" value="Non-specific serine/threonine protein kinase"/>
    <property type="match status" value="1"/>
</dbReference>
<dbReference type="Proteomes" id="UP001152798">
    <property type="component" value="Chromosome 6"/>
</dbReference>
<gene>
    <name evidence="14" type="ORF">NEZAVI_LOCUS13942</name>
</gene>
<dbReference type="CDD" id="cd12198">
    <property type="entry name" value="MELK_C"/>
    <property type="match status" value="1"/>
</dbReference>
<dbReference type="PROSITE" id="PS00108">
    <property type="entry name" value="PROTEIN_KINASE_ST"/>
    <property type="match status" value="1"/>
</dbReference>
<evidence type="ECO:0000259" key="13">
    <source>
        <dbReference type="PROSITE" id="PS50032"/>
    </source>
</evidence>
<keyword evidence="6" id="KW-0418">Kinase</keyword>
<dbReference type="SUPFAM" id="SSF56112">
    <property type="entry name" value="Protein kinase-like (PK-like)"/>
    <property type="match status" value="1"/>
</dbReference>
<dbReference type="Pfam" id="PF00069">
    <property type="entry name" value="Pkinase"/>
    <property type="match status" value="1"/>
</dbReference>
<evidence type="ECO:0000259" key="12">
    <source>
        <dbReference type="PROSITE" id="PS50011"/>
    </source>
</evidence>
<reference evidence="14" key="1">
    <citation type="submission" date="2022-01" db="EMBL/GenBank/DDBJ databases">
        <authorList>
            <person name="King R."/>
        </authorList>
    </citation>
    <scope>NUCLEOTIDE SEQUENCE</scope>
</reference>
<dbReference type="Gene3D" id="3.30.310.80">
    <property type="entry name" value="Kinase associated domain 1, KA1"/>
    <property type="match status" value="1"/>
</dbReference>
<dbReference type="OrthoDB" id="193931at2759"/>
<dbReference type="InterPro" id="IPR000719">
    <property type="entry name" value="Prot_kinase_dom"/>
</dbReference>
<evidence type="ECO:0000313" key="14">
    <source>
        <dbReference type="EMBL" id="CAH1405865.1"/>
    </source>
</evidence>
<evidence type="ECO:0000256" key="11">
    <source>
        <dbReference type="SAM" id="MobiDB-lite"/>
    </source>
</evidence>
<dbReference type="Gene3D" id="1.10.510.10">
    <property type="entry name" value="Transferase(Phosphotransferase) domain 1"/>
    <property type="match status" value="1"/>
</dbReference>
<dbReference type="EMBL" id="OV725082">
    <property type="protein sequence ID" value="CAH1405865.1"/>
    <property type="molecule type" value="Genomic_DNA"/>
</dbReference>
<proteinExistence type="inferred from homology"/>
<dbReference type="GO" id="GO:0035556">
    <property type="term" value="P:intracellular signal transduction"/>
    <property type="evidence" value="ECO:0007669"/>
    <property type="project" value="TreeGrafter"/>
</dbReference>
<evidence type="ECO:0000256" key="7">
    <source>
        <dbReference type="ARBA" id="ARBA00022840"/>
    </source>
</evidence>
<comment type="similarity">
    <text evidence="1">Belongs to the protein kinase superfamily. CAMK Ser/Thr protein kinase family. SNF1 subfamily.</text>
</comment>
<dbReference type="PROSITE" id="PS50032">
    <property type="entry name" value="KA1"/>
    <property type="match status" value="1"/>
</dbReference>
<comment type="catalytic activity">
    <reaction evidence="9">
        <text>L-seryl-[protein] + ATP = O-phospho-L-seryl-[protein] + ADP + H(+)</text>
        <dbReference type="Rhea" id="RHEA:17989"/>
        <dbReference type="Rhea" id="RHEA-COMP:9863"/>
        <dbReference type="Rhea" id="RHEA-COMP:11604"/>
        <dbReference type="ChEBI" id="CHEBI:15378"/>
        <dbReference type="ChEBI" id="CHEBI:29999"/>
        <dbReference type="ChEBI" id="CHEBI:30616"/>
        <dbReference type="ChEBI" id="CHEBI:83421"/>
        <dbReference type="ChEBI" id="CHEBI:456216"/>
        <dbReference type="EC" id="2.7.11.1"/>
    </reaction>
</comment>
<dbReference type="InterPro" id="IPR017441">
    <property type="entry name" value="Protein_kinase_ATP_BS"/>
</dbReference>
<keyword evidence="7 10" id="KW-0067">ATP-binding</keyword>
<evidence type="ECO:0000256" key="9">
    <source>
        <dbReference type="ARBA" id="ARBA00048679"/>
    </source>
</evidence>
<dbReference type="InterPro" id="IPR008271">
    <property type="entry name" value="Ser/Thr_kinase_AS"/>
</dbReference>
<dbReference type="SUPFAM" id="SSF103243">
    <property type="entry name" value="KA1-like"/>
    <property type="match status" value="1"/>
</dbReference>
<dbReference type="InterPro" id="IPR011009">
    <property type="entry name" value="Kinase-like_dom_sf"/>
</dbReference>
<keyword evidence="3" id="KW-0723">Serine/threonine-protein kinase</keyword>
<keyword evidence="4" id="KW-0808">Transferase</keyword>
<dbReference type="PANTHER" id="PTHR24346">
    <property type="entry name" value="MAP/MICROTUBULE AFFINITY-REGULATING KINASE"/>
    <property type="match status" value="1"/>
</dbReference>
<evidence type="ECO:0000256" key="3">
    <source>
        <dbReference type="ARBA" id="ARBA00022527"/>
    </source>
</evidence>